<feature type="domain" description="V-SNARE coiled-coil homology" evidence="4">
    <location>
        <begin position="76"/>
        <end position="136"/>
    </location>
</feature>
<dbReference type="Gene3D" id="1.20.5.110">
    <property type="match status" value="1"/>
</dbReference>
<dbReference type="SUPFAM" id="SSF58038">
    <property type="entry name" value="SNARE fusion complex"/>
    <property type="match status" value="1"/>
</dbReference>
<evidence type="ECO:0000259" key="4">
    <source>
        <dbReference type="PROSITE" id="PS50892"/>
    </source>
</evidence>
<feature type="transmembrane region" description="Helical" evidence="3">
    <location>
        <begin position="30"/>
        <end position="51"/>
    </location>
</feature>
<evidence type="ECO:0000313" key="6">
    <source>
        <dbReference type="Proteomes" id="UP000789342"/>
    </source>
</evidence>
<gene>
    <name evidence="5" type="ORF">AMORRO_LOCUS11473</name>
</gene>
<comment type="caution">
    <text evidence="5">The sequence shown here is derived from an EMBL/GenBank/DDBJ whole genome shotgun (WGS) entry which is preliminary data.</text>
</comment>
<sequence>MVSIAFLGNVGFLVFSVGLTVPIQFSSAYYLQLTLFILPFFSIYHATPLLLSVRRPTDPEKAELYDGRRSAEAPTKVQEVSEKIEKTTTELHKSLQELANRGKKLEELEEQTAMLQGSADVFKTRTSQVRKKMWWKNTKMTVILAITAVIILAIIIVPIVLKAQDKI</sequence>
<feature type="coiled-coil region" evidence="2">
    <location>
        <begin position="77"/>
        <end position="111"/>
    </location>
</feature>
<evidence type="ECO:0000256" key="3">
    <source>
        <dbReference type="SAM" id="Phobius"/>
    </source>
</evidence>
<dbReference type="InterPro" id="IPR001388">
    <property type="entry name" value="Synaptobrevin-like"/>
</dbReference>
<evidence type="ECO:0000256" key="1">
    <source>
        <dbReference type="PROSITE-ProRule" id="PRU00290"/>
    </source>
</evidence>
<evidence type="ECO:0000313" key="5">
    <source>
        <dbReference type="EMBL" id="CAG8686102.1"/>
    </source>
</evidence>
<dbReference type="Pfam" id="PF00957">
    <property type="entry name" value="Synaptobrevin"/>
    <property type="match status" value="1"/>
</dbReference>
<name>A0A9N9EU74_9GLOM</name>
<protein>
    <submittedName>
        <fullName evidence="5">14421_t:CDS:1</fullName>
    </submittedName>
</protein>
<dbReference type="PRINTS" id="PR00219">
    <property type="entry name" value="SYNAPTOBREVN"/>
</dbReference>
<dbReference type="PANTHER" id="PTHR45701">
    <property type="entry name" value="SYNAPTOBREVIN FAMILY MEMBER"/>
    <property type="match status" value="1"/>
</dbReference>
<dbReference type="Proteomes" id="UP000789342">
    <property type="component" value="Unassembled WGS sequence"/>
</dbReference>
<dbReference type="InterPro" id="IPR042855">
    <property type="entry name" value="V_SNARE_CC"/>
</dbReference>
<proteinExistence type="predicted"/>
<keyword evidence="1 2" id="KW-0175">Coiled coil</keyword>
<dbReference type="GO" id="GO:0016020">
    <property type="term" value="C:membrane"/>
    <property type="evidence" value="ECO:0007669"/>
    <property type="project" value="InterPro"/>
</dbReference>
<organism evidence="5 6">
    <name type="scientific">Acaulospora morrowiae</name>
    <dbReference type="NCBI Taxonomy" id="94023"/>
    <lineage>
        <taxon>Eukaryota</taxon>
        <taxon>Fungi</taxon>
        <taxon>Fungi incertae sedis</taxon>
        <taxon>Mucoromycota</taxon>
        <taxon>Glomeromycotina</taxon>
        <taxon>Glomeromycetes</taxon>
        <taxon>Diversisporales</taxon>
        <taxon>Acaulosporaceae</taxon>
        <taxon>Acaulospora</taxon>
    </lineage>
</organism>
<dbReference type="OrthoDB" id="190375at2759"/>
<dbReference type="PROSITE" id="PS50892">
    <property type="entry name" value="V_SNARE"/>
    <property type="match status" value="1"/>
</dbReference>
<keyword evidence="3" id="KW-0472">Membrane</keyword>
<feature type="transmembrane region" description="Helical" evidence="3">
    <location>
        <begin position="140"/>
        <end position="161"/>
    </location>
</feature>
<evidence type="ECO:0000256" key="2">
    <source>
        <dbReference type="SAM" id="Coils"/>
    </source>
</evidence>
<accession>A0A9N9EU74</accession>
<dbReference type="EMBL" id="CAJVPV010014645">
    <property type="protein sequence ID" value="CAG8686102.1"/>
    <property type="molecule type" value="Genomic_DNA"/>
</dbReference>
<dbReference type="AlphaFoldDB" id="A0A9N9EU74"/>
<keyword evidence="3" id="KW-1133">Transmembrane helix</keyword>
<dbReference type="InterPro" id="IPR016444">
    <property type="entry name" value="Synaptobrevin/VAMP"/>
</dbReference>
<dbReference type="GO" id="GO:0016192">
    <property type="term" value="P:vesicle-mediated transport"/>
    <property type="evidence" value="ECO:0007669"/>
    <property type="project" value="InterPro"/>
</dbReference>
<keyword evidence="6" id="KW-1185">Reference proteome</keyword>
<reference evidence="5" key="1">
    <citation type="submission" date="2021-06" db="EMBL/GenBank/DDBJ databases">
        <authorList>
            <person name="Kallberg Y."/>
            <person name="Tangrot J."/>
            <person name="Rosling A."/>
        </authorList>
    </citation>
    <scope>NUCLEOTIDE SEQUENCE</scope>
    <source>
        <strain evidence="5">CL551</strain>
    </source>
</reference>
<keyword evidence="3" id="KW-0812">Transmembrane</keyword>